<dbReference type="EMBL" id="RWGY01000011">
    <property type="protein sequence ID" value="TVU27981.1"/>
    <property type="molecule type" value="Genomic_DNA"/>
</dbReference>
<dbReference type="SUPFAM" id="SSF81383">
    <property type="entry name" value="F-box domain"/>
    <property type="match status" value="1"/>
</dbReference>
<protein>
    <recommendedName>
        <fullName evidence="1">F-box domain-containing protein</fullName>
    </recommendedName>
</protein>
<dbReference type="PANTHER" id="PTHR31960:SF8">
    <property type="entry name" value="OS02G0675800 PROTEIN"/>
    <property type="match status" value="1"/>
</dbReference>
<evidence type="ECO:0000313" key="2">
    <source>
        <dbReference type="EMBL" id="TVU27981.1"/>
    </source>
</evidence>
<evidence type="ECO:0000259" key="1">
    <source>
        <dbReference type="PROSITE" id="PS50181"/>
    </source>
</evidence>
<comment type="caution">
    <text evidence="2">The sequence shown here is derived from an EMBL/GenBank/DDBJ whole genome shotgun (WGS) entry which is preliminary data.</text>
</comment>
<dbReference type="Pfam" id="PF14299">
    <property type="entry name" value="PP2"/>
    <property type="match status" value="1"/>
</dbReference>
<dbReference type="Proteomes" id="UP000324897">
    <property type="component" value="Chromosome 1"/>
</dbReference>
<name>A0A5J9UXH8_9POAL</name>
<dbReference type="OrthoDB" id="9970274at2759"/>
<dbReference type="InterPro" id="IPR036047">
    <property type="entry name" value="F-box-like_dom_sf"/>
</dbReference>
<accession>A0A5J9UXH8</accession>
<dbReference type="InterPro" id="IPR025886">
    <property type="entry name" value="PP2-like"/>
</dbReference>
<dbReference type="PANTHER" id="PTHR31960">
    <property type="entry name" value="F-BOX PROTEIN PP2-A15"/>
    <property type="match status" value="1"/>
</dbReference>
<reference evidence="2 3" key="1">
    <citation type="journal article" date="2019" name="Sci. Rep.">
        <title>A high-quality genome of Eragrostis curvula grass provides insights into Poaceae evolution and supports new strategies to enhance forage quality.</title>
        <authorList>
            <person name="Carballo J."/>
            <person name="Santos B.A.C.M."/>
            <person name="Zappacosta D."/>
            <person name="Garbus I."/>
            <person name="Selva J.P."/>
            <person name="Gallo C.A."/>
            <person name="Diaz A."/>
            <person name="Albertini E."/>
            <person name="Caccamo M."/>
            <person name="Echenique V."/>
        </authorList>
    </citation>
    <scope>NUCLEOTIDE SEQUENCE [LARGE SCALE GENOMIC DNA]</scope>
    <source>
        <strain evidence="3">cv. Victoria</strain>
        <tissue evidence="2">Leaf</tissue>
    </source>
</reference>
<dbReference type="CDD" id="cd22162">
    <property type="entry name" value="F-box_AtSKIP3-like"/>
    <property type="match status" value="1"/>
</dbReference>
<keyword evidence="3" id="KW-1185">Reference proteome</keyword>
<proteinExistence type="predicted"/>
<evidence type="ECO:0000313" key="3">
    <source>
        <dbReference type="Proteomes" id="UP000324897"/>
    </source>
</evidence>
<sequence length="298" mass="33260">MGAGSSILGADGEWGETSLGDMPESCVAAVLLYLDPPEICQVARLNRAFRGAASADCVWAGKLPANYRYLAALASAADDEGRGDGDANGKGFSLAATKKEIYARLCRPTPFDAGRKEFWIEKNKGGLCLCISSKSMTITGIDDRRYWSHLATEESRFHSVAYLQQIWWLEVDGELEFCFPAGSYSVFFRLHMGRPYRRMGRRLCGTEHVHGWDVTPTRFQLSTSDEQQATSEYHLQEQGGWKLYHVGDFTVSNSDELIKLKFSMMQIDCTHTKGGLCVDSVFVYPKGYKHEKANIVCM</sequence>
<gene>
    <name evidence="2" type="ORF">EJB05_19487</name>
</gene>
<organism evidence="2 3">
    <name type="scientific">Eragrostis curvula</name>
    <name type="common">weeping love grass</name>
    <dbReference type="NCBI Taxonomy" id="38414"/>
    <lineage>
        <taxon>Eukaryota</taxon>
        <taxon>Viridiplantae</taxon>
        <taxon>Streptophyta</taxon>
        <taxon>Embryophyta</taxon>
        <taxon>Tracheophyta</taxon>
        <taxon>Spermatophyta</taxon>
        <taxon>Magnoliopsida</taxon>
        <taxon>Liliopsida</taxon>
        <taxon>Poales</taxon>
        <taxon>Poaceae</taxon>
        <taxon>PACMAD clade</taxon>
        <taxon>Chloridoideae</taxon>
        <taxon>Eragrostideae</taxon>
        <taxon>Eragrostidinae</taxon>
        <taxon>Eragrostis</taxon>
    </lineage>
</organism>
<dbReference type="AlphaFoldDB" id="A0A5J9UXH8"/>
<dbReference type="PROSITE" id="PS50181">
    <property type="entry name" value="FBOX"/>
    <property type="match status" value="1"/>
</dbReference>
<dbReference type="InterPro" id="IPR001810">
    <property type="entry name" value="F-box_dom"/>
</dbReference>
<feature type="domain" description="F-box" evidence="1">
    <location>
        <begin position="16"/>
        <end position="62"/>
    </location>
</feature>
<dbReference type="Gramene" id="TVU27981">
    <property type="protein sequence ID" value="TVU27981"/>
    <property type="gene ID" value="EJB05_19487"/>
</dbReference>